<sequence length="101" mass="10579">MSGEFRTDPAVLSATCQSLSGAAQHLLERLKSLDGNVTSMLANWQGTSGGSYGDAWKMWHTGADEVEKALAIMADLLGEAGKTFASQEQANAAEVRGVYGG</sequence>
<dbReference type="InterPro" id="IPR010310">
    <property type="entry name" value="T7SS_ESAT-6-like"/>
</dbReference>
<dbReference type="SUPFAM" id="SSF140453">
    <property type="entry name" value="EsxAB dimer-like"/>
    <property type="match status" value="1"/>
</dbReference>
<dbReference type="Pfam" id="PF06013">
    <property type="entry name" value="WXG100"/>
    <property type="match status" value="1"/>
</dbReference>
<dbReference type="EMBL" id="CP080333">
    <property type="protein sequence ID" value="QYL18355.1"/>
    <property type="molecule type" value="Genomic_DNA"/>
</dbReference>
<evidence type="ECO:0000256" key="1">
    <source>
        <dbReference type="RuleBase" id="RU362001"/>
    </source>
</evidence>
<evidence type="ECO:0000313" key="3">
    <source>
        <dbReference type="Proteomes" id="UP000825367"/>
    </source>
</evidence>
<evidence type="ECO:0000313" key="2">
    <source>
        <dbReference type="EMBL" id="QYL18355.1"/>
    </source>
</evidence>
<dbReference type="InterPro" id="IPR036689">
    <property type="entry name" value="ESAT-6-like_sf"/>
</dbReference>
<reference evidence="2 3" key="1">
    <citation type="submission" date="2021-07" db="EMBL/GenBank/DDBJ databases">
        <title>Whole genome sequencing of non-tuberculosis mycobacteria type-strains.</title>
        <authorList>
            <person name="Igarashi Y."/>
            <person name="Osugi A."/>
            <person name="Mitarai S."/>
        </authorList>
    </citation>
    <scope>NUCLEOTIDE SEQUENCE [LARGE SCALE GENOMIC DNA]</scope>
    <source>
        <strain evidence="2 3">JCM 16370</strain>
    </source>
</reference>
<dbReference type="Proteomes" id="UP000825367">
    <property type="component" value="Chromosome"/>
</dbReference>
<proteinExistence type="inferred from homology"/>
<keyword evidence="3" id="KW-1185">Reference proteome</keyword>
<dbReference type="NCBIfam" id="TIGR03930">
    <property type="entry name" value="WXG100_ESAT6"/>
    <property type="match status" value="1"/>
</dbReference>
<protein>
    <recommendedName>
        <fullName evidence="1">ESAT-6-like protein</fullName>
    </recommendedName>
</protein>
<dbReference type="Gene3D" id="1.10.287.1060">
    <property type="entry name" value="ESAT-6-like"/>
    <property type="match status" value="1"/>
</dbReference>
<comment type="similarity">
    <text evidence="1">Belongs to the WXG100 family.</text>
</comment>
<gene>
    <name evidence="2" type="ORF">K0O64_07525</name>
</gene>
<accession>A0ABX8VKN5</accession>
<dbReference type="RefSeq" id="WP_071947072.1">
    <property type="nucleotide sequence ID" value="NZ_BAAAVX010000007.1"/>
</dbReference>
<name>A0ABX8VKN5_9MYCO</name>
<organism evidence="2 3">
    <name type="scientific">Mycolicibacterium pallens</name>
    <dbReference type="NCBI Taxonomy" id="370524"/>
    <lineage>
        <taxon>Bacteria</taxon>
        <taxon>Bacillati</taxon>
        <taxon>Actinomycetota</taxon>
        <taxon>Actinomycetes</taxon>
        <taxon>Mycobacteriales</taxon>
        <taxon>Mycobacteriaceae</taxon>
        <taxon>Mycolicibacterium</taxon>
    </lineage>
</organism>